<name>A0A5D9BZ85_9SPHN</name>
<evidence type="ECO:0000313" key="2">
    <source>
        <dbReference type="EMBL" id="TZG24734.1"/>
    </source>
</evidence>
<evidence type="ECO:0000313" key="3">
    <source>
        <dbReference type="Proteomes" id="UP000322077"/>
    </source>
</evidence>
<dbReference type="Proteomes" id="UP000322077">
    <property type="component" value="Unassembled WGS sequence"/>
</dbReference>
<dbReference type="RefSeq" id="WP_149523929.1">
    <property type="nucleotide sequence ID" value="NZ_VTOU01000005.1"/>
</dbReference>
<sequence length="175" mass="19644">MKHVLPFIVVVSLLGSQPATAATTLCDVIRSFETAVPAKIDNPRERRWIEFHWGFDHSPGTIWSWGCQHSTQAIASQTCGWLKDNTNQEFAMMLPHGIMACYGYRFPAHANTDWSELKGTIALHGRNGNRLLLDLNYRDLPLGEVAMRLAVEHENGDYIPEELPAIATMPVTKTE</sequence>
<evidence type="ECO:0000256" key="1">
    <source>
        <dbReference type="SAM" id="SignalP"/>
    </source>
</evidence>
<dbReference type="EMBL" id="VTOU01000005">
    <property type="protein sequence ID" value="TZG24734.1"/>
    <property type="molecule type" value="Genomic_DNA"/>
</dbReference>
<comment type="caution">
    <text evidence="2">The sequence shown here is derived from an EMBL/GenBank/DDBJ whole genome shotgun (WGS) entry which is preliminary data.</text>
</comment>
<gene>
    <name evidence="2" type="ORF">FYJ91_19190</name>
</gene>
<feature type="chain" id="PRO_5022721687" evidence="1">
    <location>
        <begin position="22"/>
        <end position="175"/>
    </location>
</feature>
<proteinExistence type="predicted"/>
<dbReference type="AlphaFoldDB" id="A0A5D9BZ85"/>
<organism evidence="2 3">
    <name type="scientific">Sphingomonas montanisoli</name>
    <dbReference type="NCBI Taxonomy" id="2606412"/>
    <lineage>
        <taxon>Bacteria</taxon>
        <taxon>Pseudomonadati</taxon>
        <taxon>Pseudomonadota</taxon>
        <taxon>Alphaproteobacteria</taxon>
        <taxon>Sphingomonadales</taxon>
        <taxon>Sphingomonadaceae</taxon>
        <taxon>Sphingomonas</taxon>
    </lineage>
</organism>
<accession>A0A5D9BZ85</accession>
<keyword evidence="1" id="KW-0732">Signal</keyword>
<keyword evidence="3" id="KW-1185">Reference proteome</keyword>
<feature type="signal peptide" evidence="1">
    <location>
        <begin position="1"/>
        <end position="21"/>
    </location>
</feature>
<protein>
    <submittedName>
        <fullName evidence="2">Uncharacterized protein</fullName>
    </submittedName>
</protein>
<reference evidence="2 3" key="1">
    <citation type="submission" date="2019-08" db="EMBL/GenBank/DDBJ databases">
        <authorList>
            <person name="Wang G."/>
            <person name="Xu Z."/>
        </authorList>
    </citation>
    <scope>NUCLEOTIDE SEQUENCE [LARGE SCALE GENOMIC DNA]</scope>
    <source>
        <strain evidence="2 3">ZX</strain>
    </source>
</reference>